<feature type="compositionally biased region" description="Basic residues" evidence="2">
    <location>
        <begin position="876"/>
        <end position="888"/>
    </location>
</feature>
<dbReference type="InterPro" id="IPR001878">
    <property type="entry name" value="Znf_CCHC"/>
</dbReference>
<dbReference type="AlphaFoldDB" id="A0A5N5TFL6"/>
<keyword evidence="5" id="KW-1185">Reference proteome</keyword>
<keyword evidence="1" id="KW-0863">Zinc-finger</keyword>
<dbReference type="PROSITE" id="PS50158">
    <property type="entry name" value="ZF_CCHC"/>
    <property type="match status" value="1"/>
</dbReference>
<dbReference type="Gene3D" id="4.10.60.10">
    <property type="entry name" value="Zinc finger, CCHC-type"/>
    <property type="match status" value="1"/>
</dbReference>
<feature type="region of interest" description="Disordered" evidence="2">
    <location>
        <begin position="854"/>
        <end position="903"/>
    </location>
</feature>
<evidence type="ECO:0000313" key="5">
    <source>
        <dbReference type="Proteomes" id="UP000326759"/>
    </source>
</evidence>
<dbReference type="EMBL" id="SEYY01001468">
    <property type="protein sequence ID" value="KAB7505281.1"/>
    <property type="molecule type" value="Genomic_DNA"/>
</dbReference>
<dbReference type="OrthoDB" id="6342085at2759"/>
<comment type="caution">
    <text evidence="4">The sequence shown here is derived from an EMBL/GenBank/DDBJ whole genome shotgun (WGS) entry which is preliminary data.</text>
</comment>
<reference evidence="4 5" key="1">
    <citation type="journal article" date="2019" name="PLoS Biol.">
        <title>Sex chromosomes control vertical transmission of feminizing Wolbachia symbionts in an isopod.</title>
        <authorList>
            <person name="Becking T."/>
            <person name="Chebbi M.A."/>
            <person name="Giraud I."/>
            <person name="Moumen B."/>
            <person name="Laverre T."/>
            <person name="Caubet Y."/>
            <person name="Peccoud J."/>
            <person name="Gilbert C."/>
            <person name="Cordaux R."/>
        </authorList>
    </citation>
    <scope>NUCLEOTIDE SEQUENCE [LARGE SCALE GENOMIC DNA]</scope>
    <source>
        <strain evidence="4">ANa2</strain>
        <tissue evidence="4">Whole body excluding digestive tract and cuticle</tissue>
    </source>
</reference>
<keyword evidence="1" id="KW-0479">Metal-binding</keyword>
<dbReference type="Proteomes" id="UP000326759">
    <property type="component" value="Unassembled WGS sequence"/>
</dbReference>
<sequence length="903" mass="104148">MYSSNEFDSDDLDQEVRLYTQLYFGNNLEPIQNLQSYSNNNEFSSIDQSNKELVLQLEKNADMKINEVEKLSNNFRNIHENKDNPFISGSTTPKDMNKLSKKVTPKEKKTQLKIVASKRVKVDIANNTKKCKRKRNPSICSIDSISGREPLDNLYCQIDDERLDFIEELEESHCDKSFLANRSYNKDNLIEDEPDSKISEVIKGSQLKKKLQNKVDIESSDDEICVLPLNQSNVIQISTVEDSISSSDSSVEIIKCIKQKKIKTNKKKKKNSRNEQKKSPSTDSENDMLEMSPKTPIVFKFGSEIISTVEKKHQKSRVKKFSKSCVIFSKNRPLTKKTPSCPQWTPEMASLYDSDYSDEFSVEDIHRSQSRNRRLWKICAEDYQGPKKKNLRYFDRCTRCREFGHNVSTCPRTPHCLLCASPDHNRYNCPKRCCLYTSGTVPVVPDKPSIRNRYDAYCYNCAKKGHFGHECRFRRFDDSQSSFKKFCPVSMQTFNYNTVYPFPNNEVVDLNNDDDIEVGSPAKKFATNSPVKNNPNNEVSIVNKAQLDSTTTLLSITPNQVNKFIERQKLIANEIGKLVKSGLESITLKEEEYKIAFKGPPKSVDFAERILFFLIRSTPNFKHKALIKSFNMEQMRSMEHLKPNDTVVNQCKNLQGNYKDGKPVKILIESACSKSGLASKAKAKGTKVKKEDSNVGRNDCSTQVTPGSPKVSLSYMNYKRKFLPFPLPYSRQAVFKAYQKALMYFGKKRFLQIVDDTLLYFNGNIPSLYPDPYFFFNFQCLACIAHLQLREENKPSVHRMISKSRQDLEALEGDIIDEKLHKAISMSYSKIASPDINDIDRFIELANKYKKEYSKTSRTEKRKQKRLKDKNNVQLQKRRRIKKKMKKKLKDEKVVVKKSKNGS</sequence>
<dbReference type="GO" id="GO:0008270">
    <property type="term" value="F:zinc ion binding"/>
    <property type="evidence" value="ECO:0007669"/>
    <property type="project" value="UniProtKB-KW"/>
</dbReference>
<feature type="region of interest" description="Disordered" evidence="2">
    <location>
        <begin position="82"/>
        <end position="101"/>
    </location>
</feature>
<evidence type="ECO:0000256" key="1">
    <source>
        <dbReference type="PROSITE-ProRule" id="PRU00047"/>
    </source>
</evidence>
<keyword evidence="1" id="KW-0862">Zinc</keyword>
<gene>
    <name evidence="4" type="ORF">Anas_05317</name>
</gene>
<dbReference type="GO" id="GO:0003676">
    <property type="term" value="F:nucleic acid binding"/>
    <property type="evidence" value="ECO:0007669"/>
    <property type="project" value="InterPro"/>
</dbReference>
<evidence type="ECO:0000256" key="2">
    <source>
        <dbReference type="SAM" id="MobiDB-lite"/>
    </source>
</evidence>
<dbReference type="SMART" id="SM00343">
    <property type="entry name" value="ZnF_C2HC"/>
    <property type="match status" value="3"/>
</dbReference>
<accession>A0A5N5TFL6</accession>
<organism evidence="4 5">
    <name type="scientific">Armadillidium nasatum</name>
    <dbReference type="NCBI Taxonomy" id="96803"/>
    <lineage>
        <taxon>Eukaryota</taxon>
        <taxon>Metazoa</taxon>
        <taxon>Ecdysozoa</taxon>
        <taxon>Arthropoda</taxon>
        <taxon>Crustacea</taxon>
        <taxon>Multicrustacea</taxon>
        <taxon>Malacostraca</taxon>
        <taxon>Eumalacostraca</taxon>
        <taxon>Peracarida</taxon>
        <taxon>Isopoda</taxon>
        <taxon>Oniscidea</taxon>
        <taxon>Crinocheta</taxon>
        <taxon>Armadillidiidae</taxon>
        <taxon>Armadillidium</taxon>
    </lineage>
</organism>
<proteinExistence type="predicted"/>
<feature type="domain" description="CCHC-type" evidence="3">
    <location>
        <begin position="458"/>
        <end position="472"/>
    </location>
</feature>
<feature type="region of interest" description="Disordered" evidence="2">
    <location>
        <begin position="264"/>
        <end position="290"/>
    </location>
</feature>
<protein>
    <recommendedName>
        <fullName evidence="3">CCHC-type domain-containing protein</fullName>
    </recommendedName>
</protein>
<name>A0A5N5TFL6_9CRUS</name>
<evidence type="ECO:0000313" key="4">
    <source>
        <dbReference type="EMBL" id="KAB7505281.1"/>
    </source>
</evidence>
<evidence type="ECO:0000259" key="3">
    <source>
        <dbReference type="PROSITE" id="PS50158"/>
    </source>
</evidence>